<accession>A0A1I7XEI4</accession>
<protein>
    <submittedName>
        <fullName evidence="3">TIL domain-containing protein</fullName>
    </submittedName>
</protein>
<keyword evidence="1" id="KW-0732">Signal</keyword>
<feature type="signal peptide" evidence="1">
    <location>
        <begin position="1"/>
        <end position="17"/>
    </location>
</feature>
<organism evidence="2 3">
    <name type="scientific">Heterorhabditis bacteriophora</name>
    <name type="common">Entomopathogenic nematode worm</name>
    <dbReference type="NCBI Taxonomy" id="37862"/>
    <lineage>
        <taxon>Eukaryota</taxon>
        <taxon>Metazoa</taxon>
        <taxon>Ecdysozoa</taxon>
        <taxon>Nematoda</taxon>
        <taxon>Chromadorea</taxon>
        <taxon>Rhabditida</taxon>
        <taxon>Rhabditina</taxon>
        <taxon>Rhabditomorpha</taxon>
        <taxon>Strongyloidea</taxon>
        <taxon>Heterorhabditidae</taxon>
        <taxon>Heterorhabditis</taxon>
    </lineage>
</organism>
<dbReference type="WBParaSite" id="Hba_15875">
    <property type="protein sequence ID" value="Hba_15875"/>
    <property type="gene ID" value="Hba_15875"/>
</dbReference>
<keyword evidence="2" id="KW-1185">Reference proteome</keyword>
<evidence type="ECO:0000313" key="2">
    <source>
        <dbReference type="Proteomes" id="UP000095283"/>
    </source>
</evidence>
<evidence type="ECO:0000313" key="3">
    <source>
        <dbReference type="WBParaSite" id="Hba_15875"/>
    </source>
</evidence>
<name>A0A1I7XEI4_HETBA</name>
<proteinExistence type="predicted"/>
<dbReference type="AlphaFoldDB" id="A0A1I7XEI4"/>
<evidence type="ECO:0000256" key="1">
    <source>
        <dbReference type="SAM" id="SignalP"/>
    </source>
</evidence>
<dbReference type="Proteomes" id="UP000095283">
    <property type="component" value="Unplaced"/>
</dbReference>
<reference evidence="3" key="1">
    <citation type="submission" date="2016-11" db="UniProtKB">
        <authorList>
            <consortium name="WormBaseParasite"/>
        </authorList>
    </citation>
    <scope>IDENTIFICATION</scope>
</reference>
<feature type="chain" id="PRO_5009311201" evidence="1">
    <location>
        <begin position="18"/>
        <end position="198"/>
    </location>
</feature>
<sequence>MFLFKYIFVLKVVCSDACQFSCSKQENVNISPMTSKENSVSEYKFIIPNEATKSAVKAESFQPLLTFDPILSSIPTSTSATNVEHKICEVECMPECTFACTTLKPALKLISQIVDSHSTTMIECQKTCGDSCLRVCRSSGITMNECSANCAPACGQSCGFIKNTMCVPSCLPSCSTQCVEVTYITYTNFYVLKILITY</sequence>